<evidence type="ECO:0000313" key="2">
    <source>
        <dbReference type="Proteomes" id="UP000308901"/>
    </source>
</evidence>
<gene>
    <name evidence="1" type="ORF">FDK22_07910</name>
</gene>
<organism evidence="1 2">
    <name type="scientific">Arcobacter arenosus</name>
    <dbReference type="NCBI Taxonomy" id="2576037"/>
    <lineage>
        <taxon>Bacteria</taxon>
        <taxon>Pseudomonadati</taxon>
        <taxon>Campylobacterota</taxon>
        <taxon>Epsilonproteobacteria</taxon>
        <taxon>Campylobacterales</taxon>
        <taxon>Arcobacteraceae</taxon>
        <taxon>Arcobacter</taxon>
    </lineage>
</organism>
<accession>A0A5R8Y0U3</accession>
<keyword evidence="2" id="KW-1185">Reference proteome</keyword>
<dbReference type="OrthoDB" id="5344311at2"/>
<dbReference type="AlphaFoldDB" id="A0A5R8Y0U3"/>
<evidence type="ECO:0000313" key="1">
    <source>
        <dbReference type="EMBL" id="TLP38388.1"/>
    </source>
</evidence>
<sequence>MKILILIGLIISFSFLNAKDDVINMGIYPEGIFISKKQAMVAAKIWNTKVNNDNRYKNEVILKIYDDFDEMINLYDNKKLYSIIITPGKYYSNKEKLDKITYLKWGFIRGENTFSKFYLIKNKNFKDDIKNVKNLTILYKEEMAKNWVEYYTLKNNIKNIDFKKIEKDNKLVFNVFFKNEFSVVRQELYDTMVKLNPQIKTKVEIIKESNKIFPVSMGLDRKDFAEKYIYIHDNIKKDINENNIQLESFKHVDVNGIKVLTDHELKPLDEFYKDYLKIIGKN</sequence>
<comment type="caution">
    <text evidence="1">The sequence shown here is derived from an EMBL/GenBank/DDBJ whole genome shotgun (WGS) entry which is preliminary data.</text>
</comment>
<reference evidence="1 2" key="1">
    <citation type="submission" date="2019-05" db="EMBL/GenBank/DDBJ databases">
        <title>Arcobacter sp. nov., isolated from sea sediment.</title>
        <authorList>
            <person name="Kim W."/>
        </authorList>
    </citation>
    <scope>NUCLEOTIDE SEQUENCE [LARGE SCALE GENOMIC DNA]</scope>
    <source>
        <strain evidence="1 2">CAU 1517</strain>
    </source>
</reference>
<protein>
    <submittedName>
        <fullName evidence="1">Uncharacterized protein</fullName>
    </submittedName>
</protein>
<proteinExistence type="predicted"/>
<dbReference type="EMBL" id="VANU01000003">
    <property type="protein sequence ID" value="TLP38388.1"/>
    <property type="molecule type" value="Genomic_DNA"/>
</dbReference>
<dbReference type="RefSeq" id="WP_138152382.1">
    <property type="nucleotide sequence ID" value="NZ_VANU01000003.1"/>
</dbReference>
<name>A0A5R8Y0U3_9BACT</name>
<dbReference type="Proteomes" id="UP000308901">
    <property type="component" value="Unassembled WGS sequence"/>
</dbReference>